<accession>A0AAN7E294</accession>
<dbReference type="PROSITE" id="PS51032">
    <property type="entry name" value="AP2_ERF"/>
    <property type="match status" value="1"/>
</dbReference>
<evidence type="ECO:0000256" key="6">
    <source>
        <dbReference type="ARBA" id="ARBA00023242"/>
    </source>
</evidence>
<dbReference type="GO" id="GO:0005634">
    <property type="term" value="C:nucleus"/>
    <property type="evidence" value="ECO:0007669"/>
    <property type="project" value="UniProtKB-SubCell"/>
</dbReference>
<dbReference type="InterPro" id="IPR036955">
    <property type="entry name" value="AP2/ERF_dom_sf"/>
</dbReference>
<evidence type="ECO:0000256" key="5">
    <source>
        <dbReference type="ARBA" id="ARBA00023163"/>
    </source>
</evidence>
<evidence type="ECO:0000256" key="7">
    <source>
        <dbReference type="SAM" id="MobiDB-lite"/>
    </source>
</evidence>
<keyword evidence="2" id="KW-0936">Ethylene signaling pathway</keyword>
<feature type="domain" description="AP2/ERF" evidence="8">
    <location>
        <begin position="34"/>
        <end position="91"/>
    </location>
</feature>
<dbReference type="Pfam" id="PF00847">
    <property type="entry name" value="AP2"/>
    <property type="match status" value="1"/>
</dbReference>
<dbReference type="CDD" id="cd00018">
    <property type="entry name" value="AP2"/>
    <property type="match status" value="1"/>
</dbReference>
<dbReference type="EMBL" id="JAXUIC010000012">
    <property type="protein sequence ID" value="KAK4560274.1"/>
    <property type="molecule type" value="Genomic_DNA"/>
</dbReference>
<dbReference type="InterPro" id="IPR001471">
    <property type="entry name" value="AP2/ERF_dom"/>
</dbReference>
<dbReference type="GO" id="GO:0003677">
    <property type="term" value="F:DNA binding"/>
    <property type="evidence" value="ECO:0007669"/>
    <property type="project" value="UniProtKB-KW"/>
</dbReference>
<evidence type="ECO:0000313" key="10">
    <source>
        <dbReference type="Proteomes" id="UP001324115"/>
    </source>
</evidence>
<protein>
    <recommendedName>
        <fullName evidence="8">AP2/ERF domain-containing protein</fullName>
    </recommendedName>
</protein>
<dbReference type="FunFam" id="3.30.730.10:FF:000001">
    <property type="entry name" value="Ethylene-responsive transcription factor 2"/>
    <property type="match status" value="1"/>
</dbReference>
<name>A0AAN7E294_QUERU</name>
<evidence type="ECO:0000313" key="9">
    <source>
        <dbReference type="EMBL" id="KAK4560274.1"/>
    </source>
</evidence>
<organism evidence="9 10">
    <name type="scientific">Quercus rubra</name>
    <name type="common">Northern red oak</name>
    <name type="synonym">Quercus borealis</name>
    <dbReference type="NCBI Taxonomy" id="3512"/>
    <lineage>
        <taxon>Eukaryota</taxon>
        <taxon>Viridiplantae</taxon>
        <taxon>Streptophyta</taxon>
        <taxon>Embryophyta</taxon>
        <taxon>Tracheophyta</taxon>
        <taxon>Spermatophyta</taxon>
        <taxon>Magnoliopsida</taxon>
        <taxon>eudicotyledons</taxon>
        <taxon>Gunneridae</taxon>
        <taxon>Pentapetalae</taxon>
        <taxon>rosids</taxon>
        <taxon>fabids</taxon>
        <taxon>Fagales</taxon>
        <taxon>Fagaceae</taxon>
        <taxon>Quercus</taxon>
    </lineage>
</organism>
<dbReference type="Gene3D" id="3.30.730.10">
    <property type="entry name" value="AP2/ERF domain"/>
    <property type="match status" value="1"/>
</dbReference>
<dbReference type="GO" id="GO:0009873">
    <property type="term" value="P:ethylene-activated signaling pathway"/>
    <property type="evidence" value="ECO:0007669"/>
    <property type="project" value="UniProtKB-KW"/>
</dbReference>
<dbReference type="InterPro" id="IPR016177">
    <property type="entry name" value="DNA-bd_dom_sf"/>
</dbReference>
<dbReference type="SMART" id="SM00380">
    <property type="entry name" value="AP2"/>
    <property type="match status" value="1"/>
</dbReference>
<keyword evidence="4" id="KW-0238">DNA-binding</keyword>
<dbReference type="Proteomes" id="UP001324115">
    <property type="component" value="Unassembled WGS sequence"/>
</dbReference>
<comment type="subcellular location">
    <subcellularLocation>
        <location evidence="1">Nucleus</location>
    </subcellularLocation>
</comment>
<dbReference type="PANTHER" id="PTHR31677:SF157">
    <property type="entry name" value="AP2_ERF DOMAIN-CONTAINING PROTEIN"/>
    <property type="match status" value="1"/>
</dbReference>
<evidence type="ECO:0000256" key="3">
    <source>
        <dbReference type="ARBA" id="ARBA00023015"/>
    </source>
</evidence>
<evidence type="ECO:0000259" key="8">
    <source>
        <dbReference type="PROSITE" id="PS51032"/>
    </source>
</evidence>
<comment type="caution">
    <text evidence="9">The sequence shown here is derived from an EMBL/GenBank/DDBJ whole genome shotgun (WGS) entry which is preliminary data.</text>
</comment>
<keyword evidence="5" id="KW-0804">Transcription</keyword>
<feature type="region of interest" description="Disordered" evidence="7">
    <location>
        <begin position="18"/>
        <end position="37"/>
    </location>
</feature>
<gene>
    <name evidence="9" type="ORF">RGQ29_009163</name>
</gene>
<keyword evidence="6" id="KW-0539">Nucleus</keyword>
<evidence type="ECO:0000256" key="1">
    <source>
        <dbReference type="ARBA" id="ARBA00004123"/>
    </source>
</evidence>
<keyword evidence="3" id="KW-0805">Transcription regulation</keyword>
<evidence type="ECO:0000256" key="2">
    <source>
        <dbReference type="ARBA" id="ARBA00022745"/>
    </source>
</evidence>
<sequence length="152" mass="16971">MPATATASVDALPLLRLDSSSAATTRPPPKHQTHYRGVRKRPWGRFAAEIRDPWRKTRKWLGTFDTAEEAALAYDEAALSLRGPKAKTNFGFILPPPLPASLPPPPVRSEYRGYKMENLAVMTTQTQHDTKTSSSPKKRTFLFDLNLPAPLF</sequence>
<dbReference type="PRINTS" id="PR00367">
    <property type="entry name" value="ETHRSPELEMNT"/>
</dbReference>
<dbReference type="GO" id="GO:0003700">
    <property type="term" value="F:DNA-binding transcription factor activity"/>
    <property type="evidence" value="ECO:0007669"/>
    <property type="project" value="InterPro"/>
</dbReference>
<feature type="compositionally biased region" description="Basic residues" evidence="7">
    <location>
        <begin position="28"/>
        <end position="37"/>
    </location>
</feature>
<dbReference type="SUPFAM" id="SSF54171">
    <property type="entry name" value="DNA-binding domain"/>
    <property type="match status" value="1"/>
</dbReference>
<dbReference type="PANTHER" id="PTHR31677">
    <property type="entry name" value="AP2 DOMAIN CLASS TRANSCRIPTION FACTOR"/>
    <property type="match status" value="1"/>
</dbReference>
<keyword evidence="10" id="KW-1185">Reference proteome</keyword>
<reference evidence="9 10" key="1">
    <citation type="journal article" date="2023" name="G3 (Bethesda)">
        <title>A haplotype-resolved chromosome-scale genome for Quercus rubra L. provides insights into the genetics of adaptive traits for red oak species.</title>
        <authorList>
            <person name="Kapoor B."/>
            <person name="Jenkins J."/>
            <person name="Schmutz J."/>
            <person name="Zhebentyayeva T."/>
            <person name="Kuelheim C."/>
            <person name="Coggeshall M."/>
            <person name="Heim C."/>
            <person name="Lasky J.R."/>
            <person name="Leites L."/>
            <person name="Islam-Faridi N."/>
            <person name="Romero-Severson J."/>
            <person name="DeLeo V.L."/>
            <person name="Lucas S.M."/>
            <person name="Lazic D."/>
            <person name="Gailing O."/>
            <person name="Carlson J."/>
            <person name="Staton M."/>
        </authorList>
    </citation>
    <scope>NUCLEOTIDE SEQUENCE [LARGE SCALE GENOMIC DNA]</scope>
    <source>
        <strain evidence="9">Pseudo-F2</strain>
    </source>
</reference>
<dbReference type="AlphaFoldDB" id="A0AAN7E294"/>
<evidence type="ECO:0000256" key="4">
    <source>
        <dbReference type="ARBA" id="ARBA00023125"/>
    </source>
</evidence>
<proteinExistence type="predicted"/>